<feature type="transmembrane region" description="Helical" evidence="1">
    <location>
        <begin position="271"/>
        <end position="288"/>
    </location>
</feature>
<name>A0A2N6UHS4_9FIRM</name>
<evidence type="ECO:0000256" key="1">
    <source>
        <dbReference type="SAM" id="Phobius"/>
    </source>
</evidence>
<feature type="transmembrane region" description="Helical" evidence="1">
    <location>
        <begin position="349"/>
        <end position="369"/>
    </location>
</feature>
<protein>
    <submittedName>
        <fullName evidence="2">Aminobenzoyl-glutamate transporter</fullName>
    </submittedName>
</protein>
<feature type="transmembrane region" description="Helical" evidence="1">
    <location>
        <begin position="212"/>
        <end position="237"/>
    </location>
</feature>
<proteinExistence type="predicted"/>
<dbReference type="EMBL" id="PNHP01000005">
    <property type="protein sequence ID" value="PMC81057.1"/>
    <property type="molecule type" value="Genomic_DNA"/>
</dbReference>
<evidence type="ECO:0000313" key="2">
    <source>
        <dbReference type="EMBL" id="PMC81057.1"/>
    </source>
</evidence>
<dbReference type="PANTHER" id="PTHR30282:SF0">
    <property type="entry name" value="P-AMINOBENZOYL-GLUTAMATE TRANSPORT PROTEIN"/>
    <property type="match status" value="1"/>
</dbReference>
<feature type="transmembrane region" description="Helical" evidence="1">
    <location>
        <begin position="149"/>
        <end position="166"/>
    </location>
</feature>
<keyword evidence="1" id="KW-0472">Membrane</keyword>
<feature type="transmembrane region" description="Helical" evidence="1">
    <location>
        <begin position="389"/>
        <end position="411"/>
    </location>
</feature>
<dbReference type="Pfam" id="PF03806">
    <property type="entry name" value="ABG_transport"/>
    <property type="match status" value="1"/>
</dbReference>
<organism evidence="2 3">
    <name type="scientific">Anaerococcus hydrogenalis</name>
    <dbReference type="NCBI Taxonomy" id="33029"/>
    <lineage>
        <taxon>Bacteria</taxon>
        <taxon>Bacillati</taxon>
        <taxon>Bacillota</taxon>
        <taxon>Tissierellia</taxon>
        <taxon>Tissierellales</taxon>
        <taxon>Peptoniphilaceae</taxon>
        <taxon>Anaerococcus</taxon>
    </lineage>
</organism>
<evidence type="ECO:0000313" key="3">
    <source>
        <dbReference type="Proteomes" id="UP000235658"/>
    </source>
</evidence>
<keyword evidence="1" id="KW-1133">Transmembrane helix</keyword>
<feature type="transmembrane region" description="Helical" evidence="1">
    <location>
        <begin position="173"/>
        <end position="192"/>
    </location>
</feature>
<dbReference type="GO" id="GO:1902604">
    <property type="term" value="P:p-aminobenzoyl-glutamate transmembrane transport"/>
    <property type="evidence" value="ECO:0007669"/>
    <property type="project" value="InterPro"/>
</dbReference>
<dbReference type="AlphaFoldDB" id="A0A2N6UHS4"/>
<feature type="transmembrane region" description="Helical" evidence="1">
    <location>
        <begin position="32"/>
        <end position="50"/>
    </location>
</feature>
<gene>
    <name evidence="2" type="ORF">CJ192_07620</name>
</gene>
<feature type="transmembrane region" description="Helical" evidence="1">
    <location>
        <begin position="308"/>
        <end position="328"/>
    </location>
</feature>
<sequence>MSKKNKKTRDANDVGGFLKSVEKIGNKMPHPAIIFLFLSMIVVVISHFAAKAGLSVTYFDAKAGEEVTKKAISLLNLEGLRYIFNSATDNFMGFAPIGTVLVAMLGVGVAENSGLFNATLKNLLSDVSPTLLTVAVIFAGIMSNIASDAGYVVVIPLGAMIFAAAGRNPLAGIAAAFAGVSGGFSANLLLGTTDPLLTNITNEALKAVGMDIQISATCNLYFLFISTFLITLVGTLVTTKIVEKNLGEYTGNYKADHKPLTDLEKKGLKNALISLIIFVIIMALLMFPKNAPLKSFDEKTGLINLDEFLSYGLIPAMMLLFLVPGYVYGRTVGTIKSSHDLIDAMTKSMAGMGGFLVLAFFAAQFVEYFSKSNLALILAKNGAEFLQSIHLKGLPLLLMFILLTAFLNLFMGSASAKWAIMAPIFVPMMAELGLSPALTQVAYRIGDSSTNIITPLMSYFAMIVVFMQKYDKDAGLGTLTSMMLPYSLAFLISWSGLMIVWYLLGLPLGPGAPLMI</sequence>
<feature type="transmembrane region" description="Helical" evidence="1">
    <location>
        <begin position="91"/>
        <end position="111"/>
    </location>
</feature>
<dbReference type="GeneID" id="84579050"/>
<dbReference type="PANTHER" id="PTHR30282">
    <property type="entry name" value="P-AMINOBENZOYL GLUTAMATE TRANSPORTER"/>
    <property type="match status" value="1"/>
</dbReference>
<dbReference type="Proteomes" id="UP000235658">
    <property type="component" value="Unassembled WGS sequence"/>
</dbReference>
<dbReference type="RefSeq" id="WP_102198359.1">
    <property type="nucleotide sequence ID" value="NZ_PNHP01000005.1"/>
</dbReference>
<feature type="transmembrane region" description="Helical" evidence="1">
    <location>
        <begin position="123"/>
        <end position="143"/>
    </location>
</feature>
<dbReference type="InterPro" id="IPR004697">
    <property type="entry name" value="AbgT"/>
</dbReference>
<feature type="transmembrane region" description="Helical" evidence="1">
    <location>
        <begin position="418"/>
        <end position="438"/>
    </location>
</feature>
<reference evidence="2 3" key="1">
    <citation type="submission" date="2017-09" db="EMBL/GenBank/DDBJ databases">
        <title>Bacterial strain isolated from the female urinary microbiota.</title>
        <authorList>
            <person name="Thomas-White K."/>
            <person name="Kumar N."/>
            <person name="Forster S."/>
            <person name="Putonti C."/>
            <person name="Lawley T."/>
            <person name="Wolfe A.J."/>
        </authorList>
    </citation>
    <scope>NUCLEOTIDE SEQUENCE [LARGE SCALE GENOMIC DNA]</scope>
    <source>
        <strain evidence="2 3">UMB0204</strain>
    </source>
</reference>
<dbReference type="GO" id="GO:0015558">
    <property type="term" value="F:secondary active p-aminobenzoyl-glutamate transmembrane transporter activity"/>
    <property type="evidence" value="ECO:0007669"/>
    <property type="project" value="InterPro"/>
</dbReference>
<keyword evidence="1" id="KW-0812">Transmembrane</keyword>
<accession>A0A2N6UHS4</accession>
<feature type="transmembrane region" description="Helical" evidence="1">
    <location>
        <begin position="479"/>
        <end position="504"/>
    </location>
</feature>
<comment type="caution">
    <text evidence="2">The sequence shown here is derived from an EMBL/GenBank/DDBJ whole genome shotgun (WGS) entry which is preliminary data.</text>
</comment>
<feature type="transmembrane region" description="Helical" evidence="1">
    <location>
        <begin position="450"/>
        <end position="467"/>
    </location>
</feature>